<evidence type="ECO:0000313" key="1">
    <source>
        <dbReference type="EMBL" id="RID97138.1"/>
    </source>
</evidence>
<dbReference type="Pfam" id="PF11142">
    <property type="entry name" value="DUF2917"/>
    <property type="match status" value="1"/>
</dbReference>
<organism evidence="1 2">
    <name type="scientific">Simplicispira hankyongi</name>
    <dbReference type="NCBI Taxonomy" id="2315688"/>
    <lineage>
        <taxon>Bacteria</taxon>
        <taxon>Pseudomonadati</taxon>
        <taxon>Pseudomonadota</taxon>
        <taxon>Betaproteobacteria</taxon>
        <taxon>Burkholderiales</taxon>
        <taxon>Comamonadaceae</taxon>
        <taxon>Simplicispira</taxon>
    </lineage>
</organism>
<gene>
    <name evidence="1" type="ORF">D3F03_15625</name>
</gene>
<dbReference type="Proteomes" id="UP000266302">
    <property type="component" value="Unassembled WGS sequence"/>
</dbReference>
<dbReference type="OrthoDB" id="8899531at2"/>
<sequence length="123" mass="12892">MSAPASLFRSRSTDAASALPATAAGQRLAPGEVARLSAPRAQLLRIDSGCAWLTFGRGPFEPGGSRAGDVFVCAGQTLRVPAGSRVLIEAARGMELRFAWQRPDAVQRQVLRRAPACAPTASC</sequence>
<keyword evidence="2" id="KW-1185">Reference proteome</keyword>
<dbReference type="InterPro" id="IPR021317">
    <property type="entry name" value="DUF2917"/>
</dbReference>
<comment type="caution">
    <text evidence="1">The sequence shown here is derived from an EMBL/GenBank/DDBJ whole genome shotgun (WGS) entry which is preliminary data.</text>
</comment>
<dbReference type="EMBL" id="QXJC01000010">
    <property type="protein sequence ID" value="RID97138.1"/>
    <property type="molecule type" value="Genomic_DNA"/>
</dbReference>
<reference evidence="1 2" key="1">
    <citation type="submission" date="2018-09" db="EMBL/GenBank/DDBJ databases">
        <title>Draft genome of Simplicispira sp. NY-02.</title>
        <authorList>
            <person name="Im W.T."/>
        </authorList>
    </citation>
    <scope>NUCLEOTIDE SEQUENCE [LARGE SCALE GENOMIC DNA]</scope>
    <source>
        <strain evidence="1 2">NY-02</strain>
    </source>
</reference>
<name>A0A398C8H0_9BURK</name>
<dbReference type="AlphaFoldDB" id="A0A398C8H0"/>
<evidence type="ECO:0000313" key="2">
    <source>
        <dbReference type="Proteomes" id="UP000266302"/>
    </source>
</evidence>
<protein>
    <submittedName>
        <fullName evidence="1">DUF2917 domain-containing protein</fullName>
    </submittedName>
</protein>
<dbReference type="RefSeq" id="WP_119110364.1">
    <property type="nucleotide sequence ID" value="NZ_QXJC01000010.1"/>
</dbReference>
<accession>A0A398C8H0</accession>
<proteinExistence type="predicted"/>